<dbReference type="EC" id="2.3.1.30" evidence="5"/>
<gene>
    <name evidence="5" type="ORF">QFZ34_000586</name>
</gene>
<dbReference type="PANTHER" id="PTHR42811">
    <property type="entry name" value="SERINE ACETYLTRANSFERASE"/>
    <property type="match status" value="1"/>
</dbReference>
<reference evidence="5 6" key="1">
    <citation type="submission" date="2023-07" db="EMBL/GenBank/DDBJ databases">
        <title>Comparative genomics of wheat-associated soil bacteria to identify genetic determinants of phenazine resistance.</title>
        <authorList>
            <person name="Mouncey N."/>
        </authorList>
    </citation>
    <scope>NUCLEOTIDE SEQUENCE [LARGE SCALE GENOMIC DNA]</scope>
    <source>
        <strain evidence="5 6">W4I11</strain>
    </source>
</reference>
<proteinExistence type="predicted"/>
<comment type="caution">
    <text evidence="5">The sequence shown here is derived from an EMBL/GenBank/DDBJ whole genome shotgun (WGS) entry which is preliminary data.</text>
</comment>
<dbReference type="RefSeq" id="WP_307276623.1">
    <property type="nucleotide sequence ID" value="NZ_JAUSZT010000002.1"/>
</dbReference>
<evidence type="ECO:0000256" key="4">
    <source>
        <dbReference type="SAM" id="MobiDB-lite"/>
    </source>
</evidence>
<dbReference type="Gene3D" id="2.160.10.10">
    <property type="entry name" value="Hexapeptide repeat proteins"/>
    <property type="match status" value="1"/>
</dbReference>
<evidence type="ECO:0000256" key="3">
    <source>
        <dbReference type="ARBA" id="ARBA00023315"/>
    </source>
</evidence>
<evidence type="ECO:0000256" key="2">
    <source>
        <dbReference type="ARBA" id="ARBA00022737"/>
    </source>
</evidence>
<name>A0ABU0S3V4_9HYPH</name>
<dbReference type="PROSITE" id="PS00101">
    <property type="entry name" value="HEXAPEP_TRANSFERASES"/>
    <property type="match status" value="1"/>
</dbReference>
<evidence type="ECO:0000256" key="1">
    <source>
        <dbReference type="ARBA" id="ARBA00022679"/>
    </source>
</evidence>
<dbReference type="GO" id="GO:0009001">
    <property type="term" value="F:serine O-acetyltransferase activity"/>
    <property type="evidence" value="ECO:0007669"/>
    <property type="project" value="UniProtKB-EC"/>
</dbReference>
<keyword evidence="2" id="KW-0677">Repeat</keyword>
<dbReference type="CDD" id="cd03354">
    <property type="entry name" value="LbH_SAT"/>
    <property type="match status" value="1"/>
</dbReference>
<accession>A0ABU0S3V4</accession>
<dbReference type="EMBL" id="JAUSZT010000002">
    <property type="protein sequence ID" value="MDQ0995409.1"/>
    <property type="molecule type" value="Genomic_DNA"/>
</dbReference>
<feature type="region of interest" description="Disordered" evidence="4">
    <location>
        <begin position="187"/>
        <end position="207"/>
    </location>
</feature>
<dbReference type="InterPro" id="IPR045304">
    <property type="entry name" value="LbH_SAT"/>
</dbReference>
<dbReference type="Proteomes" id="UP001237780">
    <property type="component" value="Unassembled WGS sequence"/>
</dbReference>
<protein>
    <submittedName>
        <fullName evidence="5">Serine O-acetyltransferase</fullName>
        <ecNumber evidence="5">2.3.1.30</ecNumber>
    </submittedName>
</protein>
<organism evidence="5 6">
    <name type="scientific">Phyllobacterium ifriqiyense</name>
    <dbReference type="NCBI Taxonomy" id="314238"/>
    <lineage>
        <taxon>Bacteria</taxon>
        <taxon>Pseudomonadati</taxon>
        <taxon>Pseudomonadota</taxon>
        <taxon>Alphaproteobacteria</taxon>
        <taxon>Hyphomicrobiales</taxon>
        <taxon>Phyllobacteriaceae</taxon>
        <taxon>Phyllobacterium</taxon>
    </lineage>
</organism>
<dbReference type="InterPro" id="IPR011004">
    <property type="entry name" value="Trimer_LpxA-like_sf"/>
</dbReference>
<keyword evidence="1 5" id="KW-0808">Transferase</keyword>
<evidence type="ECO:0000313" key="6">
    <source>
        <dbReference type="Proteomes" id="UP001237780"/>
    </source>
</evidence>
<feature type="compositionally biased region" description="Basic and acidic residues" evidence="4">
    <location>
        <begin position="194"/>
        <end position="207"/>
    </location>
</feature>
<evidence type="ECO:0000313" key="5">
    <source>
        <dbReference type="EMBL" id="MDQ0995409.1"/>
    </source>
</evidence>
<keyword evidence="6" id="KW-1185">Reference proteome</keyword>
<dbReference type="InterPro" id="IPR018357">
    <property type="entry name" value="Hexapep_transf_CS"/>
</dbReference>
<sequence length="207" mass="22851">MYKNELIAKLGLLALIKEDFMNHRKDLTLPGFRALAVYRYGTWARSRPNYLARAFFSVIHLFFARFVRNYYGIELYHTASIGRRLHIGHQGCIVVHEYATIGDDCVIRQGVTLGIGGLQRGETGREHAPVIGNRVDIGVGAVIIGQVTIGDDVNIGPNVVIVTDIKSNSTVLAPPPRIVSRSILGRPEMNNETGKPDLECARSSRGI</sequence>
<keyword evidence="3 5" id="KW-0012">Acyltransferase</keyword>
<dbReference type="SUPFAM" id="SSF51161">
    <property type="entry name" value="Trimeric LpxA-like enzymes"/>
    <property type="match status" value="1"/>
</dbReference>